<dbReference type="InterPro" id="IPR006059">
    <property type="entry name" value="SBP"/>
</dbReference>
<dbReference type="CDD" id="cd14748">
    <property type="entry name" value="PBP2_UgpB"/>
    <property type="match status" value="1"/>
</dbReference>
<feature type="chain" id="PRO_5038480347" evidence="6">
    <location>
        <begin position="20"/>
        <end position="478"/>
    </location>
</feature>
<evidence type="ECO:0000256" key="6">
    <source>
        <dbReference type="SAM" id="SignalP"/>
    </source>
</evidence>
<feature type="compositionally biased region" description="Low complexity" evidence="5">
    <location>
        <begin position="45"/>
        <end position="62"/>
    </location>
</feature>
<protein>
    <submittedName>
        <fullName evidence="7">ABC transporter substrate-binding protein</fullName>
    </submittedName>
</protein>
<dbReference type="Proteomes" id="UP000564644">
    <property type="component" value="Unassembled WGS sequence"/>
</dbReference>
<dbReference type="PANTHER" id="PTHR43649">
    <property type="entry name" value="ARABINOSE-BINDING PROTEIN-RELATED"/>
    <property type="match status" value="1"/>
</dbReference>
<evidence type="ECO:0000313" key="8">
    <source>
        <dbReference type="Proteomes" id="UP000564644"/>
    </source>
</evidence>
<evidence type="ECO:0000256" key="1">
    <source>
        <dbReference type="ARBA" id="ARBA00004196"/>
    </source>
</evidence>
<dbReference type="Pfam" id="PF13416">
    <property type="entry name" value="SBP_bac_8"/>
    <property type="match status" value="1"/>
</dbReference>
<organism evidence="7 8">
    <name type="scientific">Cohnella zeiphila</name>
    <dbReference type="NCBI Taxonomy" id="2761120"/>
    <lineage>
        <taxon>Bacteria</taxon>
        <taxon>Bacillati</taxon>
        <taxon>Bacillota</taxon>
        <taxon>Bacilli</taxon>
        <taxon>Bacillales</taxon>
        <taxon>Paenibacillaceae</taxon>
        <taxon>Cohnella</taxon>
    </lineage>
</organism>
<gene>
    <name evidence="7" type="ORF">H7C18_29180</name>
</gene>
<comment type="similarity">
    <text evidence="2">Belongs to the bacterial solute-binding protein 1 family.</text>
</comment>
<comment type="subcellular location">
    <subcellularLocation>
        <location evidence="1">Cell envelope</location>
    </subcellularLocation>
</comment>
<dbReference type="Gene3D" id="3.40.190.10">
    <property type="entry name" value="Periplasmic binding protein-like II"/>
    <property type="match status" value="2"/>
</dbReference>
<evidence type="ECO:0000313" key="7">
    <source>
        <dbReference type="EMBL" id="MBB6734993.1"/>
    </source>
</evidence>
<keyword evidence="3" id="KW-0813">Transport</keyword>
<reference evidence="7 8" key="1">
    <citation type="submission" date="2020-08" db="EMBL/GenBank/DDBJ databases">
        <title>Cohnella phylogeny.</title>
        <authorList>
            <person name="Dunlap C."/>
        </authorList>
    </citation>
    <scope>NUCLEOTIDE SEQUENCE [LARGE SCALE GENOMIC DNA]</scope>
    <source>
        <strain evidence="7 8">CBP 2801</strain>
    </source>
</reference>
<dbReference type="PROSITE" id="PS51257">
    <property type="entry name" value="PROKAR_LIPOPROTEIN"/>
    <property type="match status" value="1"/>
</dbReference>
<dbReference type="SUPFAM" id="SSF53850">
    <property type="entry name" value="Periplasmic binding protein-like II"/>
    <property type="match status" value="1"/>
</dbReference>
<evidence type="ECO:0000256" key="4">
    <source>
        <dbReference type="ARBA" id="ARBA00022729"/>
    </source>
</evidence>
<evidence type="ECO:0000256" key="5">
    <source>
        <dbReference type="SAM" id="MobiDB-lite"/>
    </source>
</evidence>
<dbReference type="EMBL" id="JACJVO010000040">
    <property type="protein sequence ID" value="MBB6734993.1"/>
    <property type="molecule type" value="Genomic_DNA"/>
</dbReference>
<keyword evidence="8" id="KW-1185">Reference proteome</keyword>
<dbReference type="InterPro" id="IPR050490">
    <property type="entry name" value="Bact_solute-bd_prot1"/>
</dbReference>
<evidence type="ECO:0000256" key="3">
    <source>
        <dbReference type="ARBA" id="ARBA00022448"/>
    </source>
</evidence>
<feature type="signal peptide" evidence="6">
    <location>
        <begin position="1"/>
        <end position="19"/>
    </location>
</feature>
<sequence length="478" mass="51013">MNQVSTKALLAVSAAAALALVSACGSSNNGNNAVSAAQPSSANGPSQSSATPSASPSASPSESVSAAKPVKLTWWHSMTGPGAEAINKIVSDFNASHPDIQVQAVFQGKYDDSLNKLKATLGSSEGPDIIQVYEIGSRFMADSQAITPMQKFIDQDSFDLSQLEPHILQYYTVDGKLNAMPFNTSNPILYYNKDAFKAAGLDPEKPPTTYEEFEKDAKALTKKGQAGASIAIYGWFMEQFFANQNADYLNNGNGRTSPATESLVNADAGVNTLTWWKRMIDAKTATNLGRNTDDTDAAFAAGQIAMTLDSTASLRNIVNQVGGKFEVGTGFLPRPASANQGGVVVGGASLYIMNNKPEDEQQASWKFIKYLTSPEVQATWSVSTGYFPITKAAYDQQVLKDNMAKYPQFQTAVDQLHASADSTATQGAMMGVFPEARQVVEGAIESVLNGKQEPKAALDDAAKQITDKIAQYNSTVKK</sequence>
<evidence type="ECO:0000256" key="2">
    <source>
        <dbReference type="ARBA" id="ARBA00008520"/>
    </source>
</evidence>
<feature type="region of interest" description="Disordered" evidence="5">
    <location>
        <begin position="32"/>
        <end position="62"/>
    </location>
</feature>
<dbReference type="GO" id="GO:0030313">
    <property type="term" value="C:cell envelope"/>
    <property type="evidence" value="ECO:0007669"/>
    <property type="project" value="UniProtKB-SubCell"/>
</dbReference>
<keyword evidence="4 6" id="KW-0732">Signal</keyword>
<dbReference type="AlphaFoldDB" id="A0A7X0W0F1"/>
<proteinExistence type="inferred from homology"/>
<accession>A0A7X0W0F1</accession>
<name>A0A7X0W0F1_9BACL</name>
<dbReference type="PANTHER" id="PTHR43649:SF31">
    <property type="entry name" value="SN-GLYCEROL-3-PHOSPHATE-BINDING PERIPLASMIC PROTEIN UGPB"/>
    <property type="match status" value="1"/>
</dbReference>
<comment type="caution">
    <text evidence="7">The sequence shown here is derived from an EMBL/GenBank/DDBJ whole genome shotgun (WGS) entry which is preliminary data.</text>
</comment>
<dbReference type="RefSeq" id="WP_185132651.1">
    <property type="nucleotide sequence ID" value="NZ_JACJVO010000040.1"/>
</dbReference>